<dbReference type="GO" id="GO:0006203">
    <property type="term" value="P:dGTP catabolic process"/>
    <property type="evidence" value="ECO:0007669"/>
    <property type="project" value="TreeGrafter"/>
</dbReference>
<gene>
    <name evidence="5" type="ORF">IQ251_08990</name>
</gene>
<dbReference type="SMART" id="SM00471">
    <property type="entry name" value="HDc"/>
    <property type="match status" value="1"/>
</dbReference>
<dbReference type="InterPro" id="IPR003607">
    <property type="entry name" value="HD/PDEase_dom"/>
</dbReference>
<dbReference type="InterPro" id="IPR023023">
    <property type="entry name" value="dNTPase_2"/>
</dbReference>
<dbReference type="Proteomes" id="UP000598360">
    <property type="component" value="Unassembled WGS sequence"/>
</dbReference>
<dbReference type="GO" id="GO:0008832">
    <property type="term" value="F:dGTPase activity"/>
    <property type="evidence" value="ECO:0007669"/>
    <property type="project" value="TreeGrafter"/>
</dbReference>
<reference evidence="5" key="1">
    <citation type="submission" date="2020-10" db="EMBL/GenBank/DDBJ databases">
        <title>Diversity and distribution of actinomycetes associated with coral in the coast of Hainan.</title>
        <authorList>
            <person name="Li F."/>
        </authorList>
    </citation>
    <scope>NUCLEOTIDE SEQUENCE</scope>
    <source>
        <strain evidence="5">HNM0983</strain>
    </source>
</reference>
<protein>
    <recommendedName>
        <fullName evidence="2">Deoxyguanosinetriphosphate triphosphohydrolase-like protein</fullName>
    </recommendedName>
</protein>
<evidence type="ECO:0000256" key="1">
    <source>
        <dbReference type="ARBA" id="ARBA00022801"/>
    </source>
</evidence>
<dbReference type="Gene3D" id="1.10.3210.10">
    <property type="entry name" value="Hypothetical protein af1432"/>
    <property type="match status" value="1"/>
</dbReference>
<dbReference type="InterPro" id="IPR006674">
    <property type="entry name" value="HD_domain"/>
</dbReference>
<feature type="domain" description="HD" evidence="4">
    <location>
        <begin position="74"/>
        <end position="192"/>
    </location>
</feature>
<dbReference type="EMBL" id="JADEYC010000014">
    <property type="protein sequence ID" value="MBE9374583.1"/>
    <property type="molecule type" value="Genomic_DNA"/>
</dbReference>
<dbReference type="NCBIfam" id="TIGR01353">
    <property type="entry name" value="dGTP_triPase"/>
    <property type="match status" value="1"/>
</dbReference>
<dbReference type="HAMAP" id="MF_01212">
    <property type="entry name" value="dGTPase_type2"/>
    <property type="match status" value="1"/>
</dbReference>
<dbReference type="InterPro" id="IPR006261">
    <property type="entry name" value="dGTPase"/>
</dbReference>
<evidence type="ECO:0000259" key="4">
    <source>
        <dbReference type="PROSITE" id="PS51831"/>
    </source>
</evidence>
<dbReference type="InterPro" id="IPR026875">
    <property type="entry name" value="PHydrolase_assoc_dom"/>
</dbReference>
<evidence type="ECO:0000313" key="5">
    <source>
        <dbReference type="EMBL" id="MBE9374583.1"/>
    </source>
</evidence>
<name>A0A929BBE8_9PSEU</name>
<dbReference type="AlphaFoldDB" id="A0A929BBE8"/>
<keyword evidence="6" id="KW-1185">Reference proteome</keyword>
<dbReference type="RefSeq" id="WP_193928025.1">
    <property type="nucleotide sequence ID" value="NZ_JADEYC010000014.1"/>
</dbReference>
<dbReference type="Pfam" id="PF01966">
    <property type="entry name" value="HD"/>
    <property type="match status" value="1"/>
</dbReference>
<evidence type="ECO:0000313" key="6">
    <source>
        <dbReference type="Proteomes" id="UP000598360"/>
    </source>
</evidence>
<keyword evidence="1 2" id="KW-0378">Hydrolase</keyword>
<dbReference type="CDD" id="cd00077">
    <property type="entry name" value="HDc"/>
    <property type="match status" value="1"/>
</dbReference>
<dbReference type="NCBIfam" id="NF002829">
    <property type="entry name" value="PRK03007.1"/>
    <property type="match status" value="1"/>
</dbReference>
<dbReference type="SUPFAM" id="SSF109604">
    <property type="entry name" value="HD-domain/PDEase-like"/>
    <property type="match status" value="1"/>
</dbReference>
<comment type="similarity">
    <text evidence="2">Belongs to the dGTPase family. Type 2 subfamily.</text>
</comment>
<comment type="caution">
    <text evidence="5">The sequence shown here is derived from an EMBL/GenBank/DDBJ whole genome shotgun (WGS) entry which is preliminary data.</text>
</comment>
<dbReference type="PANTHER" id="PTHR11373:SF32">
    <property type="entry name" value="DEOXYGUANOSINETRIPHOSPHATE TRIPHOSPHOHYDROLASE"/>
    <property type="match status" value="1"/>
</dbReference>
<dbReference type="Pfam" id="PF13286">
    <property type="entry name" value="HD_assoc"/>
    <property type="match status" value="1"/>
</dbReference>
<evidence type="ECO:0000256" key="3">
    <source>
        <dbReference type="SAM" id="MobiDB-lite"/>
    </source>
</evidence>
<dbReference type="PANTHER" id="PTHR11373">
    <property type="entry name" value="DEOXYNUCLEOSIDE TRIPHOSPHATE TRIPHOSPHOHYDROLASE"/>
    <property type="match status" value="1"/>
</dbReference>
<proteinExistence type="inferred from homology"/>
<dbReference type="InterPro" id="IPR050135">
    <property type="entry name" value="dGTPase-like"/>
</dbReference>
<feature type="region of interest" description="Disordered" evidence="3">
    <location>
        <begin position="1"/>
        <end position="35"/>
    </location>
</feature>
<dbReference type="PROSITE" id="PS51831">
    <property type="entry name" value="HD"/>
    <property type="match status" value="1"/>
</dbReference>
<accession>A0A929BBE8</accession>
<evidence type="ECO:0000256" key="2">
    <source>
        <dbReference type="HAMAP-Rule" id="MF_01212"/>
    </source>
</evidence>
<organism evidence="5 6">
    <name type="scientific">Saccharopolyspora montiporae</name>
    <dbReference type="NCBI Taxonomy" id="2781240"/>
    <lineage>
        <taxon>Bacteria</taxon>
        <taxon>Bacillati</taxon>
        <taxon>Actinomycetota</taxon>
        <taxon>Actinomycetes</taxon>
        <taxon>Pseudonocardiales</taxon>
        <taxon>Pseudonocardiaceae</taxon>
        <taxon>Saccharopolyspora</taxon>
    </lineage>
</organism>
<sequence length="430" mass="46190">MSSSPARSDPAGYAAHDVQRRFAEPTKLAAEDDGDARSAFARDRARVLHSAALRRLAGKTQVVGPEEGDVPRTRLTHSLEVAQIGRGIASALGADPDVVDMAGLAHDIGHPPFGHNGERALDELAAGIGGFEGNAQTLRILTRLEPKVAEPAEVRHGLNLTRACLDAATKYPWPKHPEHAKFGAYADDLAAFEWMRAGAPEGRRCLEAQIVDWSDDVAYSVHDLEDGVVSGRISLRSLTCPDERAEIVRMAAERFWPSGPGSEPGVLEEAVDRLLRLPVLAAALDFDGGFAAQVALKRLTSELVGRFVAAAVSGTREAFGPGSLTRYSADLVLDRPVVAEVAVLKAVALRYVMSDPRRLRMQREQRALLAELFRALVAGAPGSLDPVAAEAWSRAGDADARLRAVVDQVASLTDAQAVAWHRRLVLSEAR</sequence>